<sequence length="98" mass="10165">MLLLAWFLAVAIGLLVGVLGRLATRRYRTVSGRVMIAVSVGAALLGAGTAEMSGSRDLGRFVLPTLLAMMGVGLTVMMTARPRADPPGAIRTGPGRKS</sequence>
<dbReference type="AlphaFoldDB" id="A0AAE4AYL2"/>
<dbReference type="RefSeq" id="WP_307237461.1">
    <property type="nucleotide sequence ID" value="NZ_JAUSUZ010000001.1"/>
</dbReference>
<proteinExistence type="predicted"/>
<keyword evidence="3" id="KW-1185">Reference proteome</keyword>
<dbReference type="EMBL" id="JAUSUZ010000001">
    <property type="protein sequence ID" value="MDQ0365163.1"/>
    <property type="molecule type" value="Genomic_DNA"/>
</dbReference>
<evidence type="ECO:0000256" key="1">
    <source>
        <dbReference type="SAM" id="Phobius"/>
    </source>
</evidence>
<feature type="transmembrane region" description="Helical" evidence="1">
    <location>
        <begin position="61"/>
        <end position="80"/>
    </location>
</feature>
<keyword evidence="1" id="KW-0812">Transmembrane</keyword>
<name>A0AAE4AYL2_9ACTN</name>
<accession>A0AAE4AYL2</accession>
<organism evidence="2 3">
    <name type="scientific">Catenuloplanes indicus</name>
    <dbReference type="NCBI Taxonomy" id="137267"/>
    <lineage>
        <taxon>Bacteria</taxon>
        <taxon>Bacillati</taxon>
        <taxon>Actinomycetota</taxon>
        <taxon>Actinomycetes</taxon>
        <taxon>Micromonosporales</taxon>
        <taxon>Micromonosporaceae</taxon>
        <taxon>Catenuloplanes</taxon>
    </lineage>
</organism>
<feature type="transmembrane region" description="Helical" evidence="1">
    <location>
        <begin position="30"/>
        <end position="49"/>
    </location>
</feature>
<gene>
    <name evidence="2" type="ORF">J2S42_001832</name>
</gene>
<evidence type="ECO:0000313" key="3">
    <source>
        <dbReference type="Proteomes" id="UP001240236"/>
    </source>
</evidence>
<keyword evidence="1" id="KW-1133">Transmembrane helix</keyword>
<evidence type="ECO:0000313" key="2">
    <source>
        <dbReference type="EMBL" id="MDQ0365163.1"/>
    </source>
</evidence>
<protein>
    <submittedName>
        <fullName evidence="2">Uncharacterized protein</fullName>
    </submittedName>
</protein>
<keyword evidence="1" id="KW-0472">Membrane</keyword>
<dbReference type="Proteomes" id="UP001240236">
    <property type="component" value="Unassembled WGS sequence"/>
</dbReference>
<reference evidence="2 3" key="1">
    <citation type="submission" date="2023-07" db="EMBL/GenBank/DDBJ databases">
        <title>Sequencing the genomes of 1000 actinobacteria strains.</title>
        <authorList>
            <person name="Klenk H.-P."/>
        </authorList>
    </citation>
    <scope>NUCLEOTIDE SEQUENCE [LARGE SCALE GENOMIC DNA]</scope>
    <source>
        <strain evidence="2 3">DSM 44709</strain>
    </source>
</reference>
<comment type="caution">
    <text evidence="2">The sequence shown here is derived from an EMBL/GenBank/DDBJ whole genome shotgun (WGS) entry which is preliminary data.</text>
</comment>